<keyword evidence="8 12" id="KW-0460">Magnesium</keyword>
<dbReference type="AlphaFoldDB" id="A0A7W3JTQ4"/>
<evidence type="ECO:0000256" key="6">
    <source>
        <dbReference type="ARBA" id="ARBA00022723"/>
    </source>
</evidence>
<dbReference type="PANTHER" id="PTHR43200:SF6">
    <property type="entry name" value="3'(2'),5'-BISPHOSPHATE NUCLEOTIDASE"/>
    <property type="match status" value="1"/>
</dbReference>
<evidence type="ECO:0000256" key="3">
    <source>
        <dbReference type="ARBA" id="ARBA00009759"/>
    </source>
</evidence>
<comment type="catalytic activity">
    <reaction evidence="10">
        <text>L-histidinol phosphate + H2O = L-histidinol + phosphate</text>
        <dbReference type="Rhea" id="RHEA:14465"/>
        <dbReference type="ChEBI" id="CHEBI:15377"/>
        <dbReference type="ChEBI" id="CHEBI:43474"/>
        <dbReference type="ChEBI" id="CHEBI:57699"/>
        <dbReference type="ChEBI" id="CHEBI:57980"/>
        <dbReference type="EC" id="3.1.3.15"/>
    </reaction>
</comment>
<dbReference type="GO" id="GO:0004401">
    <property type="term" value="F:histidinol-phosphatase activity"/>
    <property type="evidence" value="ECO:0007669"/>
    <property type="project" value="UniProtKB-EC"/>
</dbReference>
<proteinExistence type="inferred from homology"/>
<evidence type="ECO:0000256" key="12">
    <source>
        <dbReference type="PIRSR" id="PIRSR600760-2"/>
    </source>
</evidence>
<evidence type="ECO:0000256" key="4">
    <source>
        <dbReference type="ARBA" id="ARBA00013085"/>
    </source>
</evidence>
<dbReference type="Gene3D" id="3.40.190.80">
    <property type="match status" value="1"/>
</dbReference>
<keyword evidence="6 12" id="KW-0479">Metal-binding</keyword>
<feature type="binding site" evidence="12">
    <location>
        <position position="103"/>
    </location>
    <ligand>
        <name>Mg(2+)</name>
        <dbReference type="ChEBI" id="CHEBI:18420"/>
        <label>1</label>
        <note>catalytic</note>
    </ligand>
</feature>
<dbReference type="Gene3D" id="3.30.540.10">
    <property type="entry name" value="Fructose-1,6-Bisphosphatase, subunit A, domain 1"/>
    <property type="match status" value="1"/>
</dbReference>
<reference evidence="13 14" key="1">
    <citation type="submission" date="2020-07" db="EMBL/GenBank/DDBJ databases">
        <title>Sequencing the genomes of 1000 actinobacteria strains.</title>
        <authorList>
            <person name="Klenk H.-P."/>
        </authorList>
    </citation>
    <scope>NUCLEOTIDE SEQUENCE [LARGE SCALE GENOMIC DNA]</scope>
    <source>
        <strain evidence="13 14">DSM 23737</strain>
    </source>
</reference>
<dbReference type="InterPro" id="IPR051090">
    <property type="entry name" value="Inositol_monoP_superfamily"/>
</dbReference>
<evidence type="ECO:0000256" key="7">
    <source>
        <dbReference type="ARBA" id="ARBA00022801"/>
    </source>
</evidence>
<dbReference type="Pfam" id="PF00459">
    <property type="entry name" value="Inositol_P"/>
    <property type="match status" value="1"/>
</dbReference>
<comment type="similarity">
    <text evidence="3">Belongs to the inositol monophosphatase superfamily.</text>
</comment>
<feature type="binding site" evidence="12">
    <location>
        <position position="253"/>
    </location>
    <ligand>
        <name>Mg(2+)</name>
        <dbReference type="ChEBI" id="CHEBI:18420"/>
        <label>1</label>
        <note>catalytic</note>
    </ligand>
</feature>
<dbReference type="PANTHER" id="PTHR43200">
    <property type="entry name" value="PHOSPHATASE"/>
    <property type="match status" value="1"/>
</dbReference>
<accession>A0A7W3JTQ4</accession>
<dbReference type="RefSeq" id="WP_182484444.1">
    <property type="nucleotide sequence ID" value="NZ_JACGWU010000002.1"/>
</dbReference>
<dbReference type="PRINTS" id="PR00377">
    <property type="entry name" value="IMPHPHTASES"/>
</dbReference>
<evidence type="ECO:0000256" key="8">
    <source>
        <dbReference type="ARBA" id="ARBA00022842"/>
    </source>
</evidence>
<feature type="binding site" evidence="12">
    <location>
        <position position="102"/>
    </location>
    <ligand>
        <name>Mg(2+)</name>
        <dbReference type="ChEBI" id="CHEBI:18420"/>
        <label>1</label>
        <note>catalytic</note>
    </ligand>
</feature>
<evidence type="ECO:0000256" key="11">
    <source>
        <dbReference type="ARBA" id="ARBA00053547"/>
    </source>
</evidence>
<evidence type="ECO:0000256" key="5">
    <source>
        <dbReference type="ARBA" id="ARBA00021697"/>
    </source>
</evidence>
<evidence type="ECO:0000256" key="1">
    <source>
        <dbReference type="ARBA" id="ARBA00001946"/>
    </source>
</evidence>
<evidence type="ECO:0000256" key="2">
    <source>
        <dbReference type="ARBA" id="ARBA00004970"/>
    </source>
</evidence>
<dbReference type="EC" id="3.1.3.15" evidence="4"/>
<comment type="function">
    <text evidence="11">Catalyzes the dephosphorylation of histidinol-phosphate to histidinol, the direct precursor of histidine.</text>
</comment>
<evidence type="ECO:0000256" key="9">
    <source>
        <dbReference type="ARBA" id="ARBA00033209"/>
    </source>
</evidence>
<comment type="pathway">
    <text evidence="2">Amino-acid biosynthesis; L-histidine biosynthesis; L-histidine from 5-phospho-alpha-D-ribose 1-diphosphate: step 8/9.</text>
</comment>
<comment type="caution">
    <text evidence="13">The sequence shown here is derived from an EMBL/GenBank/DDBJ whole genome shotgun (WGS) entry which is preliminary data.</text>
</comment>
<feature type="binding site" evidence="12">
    <location>
        <position position="100"/>
    </location>
    <ligand>
        <name>Mg(2+)</name>
        <dbReference type="ChEBI" id="CHEBI:18420"/>
        <label>1</label>
        <note>catalytic</note>
    </ligand>
</feature>
<dbReference type="GO" id="GO:0000105">
    <property type="term" value="P:L-histidine biosynthetic process"/>
    <property type="evidence" value="ECO:0007669"/>
    <property type="project" value="TreeGrafter"/>
</dbReference>
<name>A0A7W3JTQ4_9MICO</name>
<protein>
    <recommendedName>
        <fullName evidence="5">Histidinol-phosphatase</fullName>
        <ecNumber evidence="4">3.1.3.15</ecNumber>
    </recommendedName>
    <alternativeName>
        <fullName evidence="9">Histidinol-phosphate phosphatase</fullName>
    </alternativeName>
</protein>
<keyword evidence="7 13" id="KW-0378">Hydrolase</keyword>
<comment type="cofactor">
    <cofactor evidence="1 12">
        <name>Mg(2+)</name>
        <dbReference type="ChEBI" id="CHEBI:18420"/>
    </cofactor>
</comment>
<dbReference type="FunFam" id="3.30.540.10:FF:000003">
    <property type="entry name" value="Inositol-1-monophosphatase"/>
    <property type="match status" value="1"/>
</dbReference>
<keyword evidence="14" id="KW-1185">Reference proteome</keyword>
<dbReference type="InterPro" id="IPR020583">
    <property type="entry name" value="Inositol_monoP_metal-BS"/>
</dbReference>
<sequence length="299" mass="32644">MPQTNFSLNDDLELALRLADAADAITRDRFLSLDLEVMTKPDKTPVTDADRAVEQVIIDMLAAERGDDFMLGEEFGEQPGRVADHPVGASDHPHRQWIIDPIDGTSNFLRGVPVWATLIALAVDGEPVVGVVSAPALGKRWWATKGNGAWVDESRDALSQVAIPDALAGLLGEPMSADSEPRRLHVSAVNELADASISYNSLQQWDQAGYLDELVGFSRRVWRTRAYGDMWSYMMVAEGILDVAGEFDLKPYDMAALMPIVREAGGTFTSVEGHPDCWHGSALATNGILHHIVLDALKK</sequence>
<dbReference type="PROSITE" id="PS00629">
    <property type="entry name" value="IMP_1"/>
    <property type="match status" value="1"/>
</dbReference>
<dbReference type="Proteomes" id="UP000524237">
    <property type="component" value="Unassembled WGS sequence"/>
</dbReference>
<gene>
    <name evidence="13" type="ORF">FB555_001113</name>
</gene>
<organism evidence="13 14">
    <name type="scientific">Alpinimonas psychrophila</name>
    <dbReference type="NCBI Taxonomy" id="748908"/>
    <lineage>
        <taxon>Bacteria</taxon>
        <taxon>Bacillati</taxon>
        <taxon>Actinomycetota</taxon>
        <taxon>Actinomycetes</taxon>
        <taxon>Micrococcales</taxon>
        <taxon>Microbacteriaceae</taxon>
        <taxon>Alpinimonas</taxon>
    </lineage>
</organism>
<evidence type="ECO:0000313" key="14">
    <source>
        <dbReference type="Proteomes" id="UP000524237"/>
    </source>
</evidence>
<dbReference type="GO" id="GO:0046872">
    <property type="term" value="F:metal ion binding"/>
    <property type="evidence" value="ECO:0007669"/>
    <property type="project" value="UniProtKB-KW"/>
</dbReference>
<dbReference type="EMBL" id="JACGWU010000002">
    <property type="protein sequence ID" value="MBA8829015.1"/>
    <property type="molecule type" value="Genomic_DNA"/>
</dbReference>
<evidence type="ECO:0000256" key="10">
    <source>
        <dbReference type="ARBA" id="ARBA00049158"/>
    </source>
</evidence>
<dbReference type="InterPro" id="IPR000760">
    <property type="entry name" value="Inositol_monophosphatase-like"/>
</dbReference>
<dbReference type="SUPFAM" id="SSF56655">
    <property type="entry name" value="Carbohydrate phosphatase"/>
    <property type="match status" value="1"/>
</dbReference>
<evidence type="ECO:0000313" key="13">
    <source>
        <dbReference type="EMBL" id="MBA8829015.1"/>
    </source>
</evidence>
<feature type="binding site" evidence="12">
    <location>
        <position position="73"/>
    </location>
    <ligand>
        <name>Mg(2+)</name>
        <dbReference type="ChEBI" id="CHEBI:18420"/>
        <label>1</label>
        <note>catalytic</note>
    </ligand>
</feature>